<comment type="caution">
    <text evidence="2">The sequence shown here is derived from an EMBL/GenBank/DDBJ whole genome shotgun (WGS) entry which is preliminary data.</text>
</comment>
<accession>A0A9N7TKS7</accession>
<feature type="region of interest" description="Disordered" evidence="1">
    <location>
        <begin position="1"/>
        <end position="24"/>
    </location>
</feature>
<organism evidence="2 3">
    <name type="scientific">Pleuronectes platessa</name>
    <name type="common">European plaice</name>
    <dbReference type="NCBI Taxonomy" id="8262"/>
    <lineage>
        <taxon>Eukaryota</taxon>
        <taxon>Metazoa</taxon>
        <taxon>Chordata</taxon>
        <taxon>Craniata</taxon>
        <taxon>Vertebrata</taxon>
        <taxon>Euteleostomi</taxon>
        <taxon>Actinopterygii</taxon>
        <taxon>Neopterygii</taxon>
        <taxon>Teleostei</taxon>
        <taxon>Neoteleostei</taxon>
        <taxon>Acanthomorphata</taxon>
        <taxon>Carangaria</taxon>
        <taxon>Pleuronectiformes</taxon>
        <taxon>Pleuronectoidei</taxon>
        <taxon>Pleuronectidae</taxon>
        <taxon>Pleuronectes</taxon>
    </lineage>
</organism>
<reference evidence="2" key="1">
    <citation type="submission" date="2020-03" db="EMBL/GenBank/DDBJ databases">
        <authorList>
            <person name="Weist P."/>
        </authorList>
    </citation>
    <scope>NUCLEOTIDE SEQUENCE</scope>
</reference>
<dbReference type="EMBL" id="CADEAL010000074">
    <property type="protein sequence ID" value="CAB1413844.1"/>
    <property type="molecule type" value="Genomic_DNA"/>
</dbReference>
<dbReference type="AlphaFoldDB" id="A0A9N7TKS7"/>
<feature type="region of interest" description="Disordered" evidence="1">
    <location>
        <begin position="70"/>
        <end position="117"/>
    </location>
</feature>
<gene>
    <name evidence="2" type="ORF">PLEPLA_LOCUS1547</name>
</gene>
<evidence type="ECO:0000313" key="3">
    <source>
        <dbReference type="Proteomes" id="UP001153269"/>
    </source>
</evidence>
<dbReference type="Proteomes" id="UP001153269">
    <property type="component" value="Unassembled WGS sequence"/>
</dbReference>
<evidence type="ECO:0000313" key="2">
    <source>
        <dbReference type="EMBL" id="CAB1413844.1"/>
    </source>
</evidence>
<feature type="compositionally biased region" description="Polar residues" evidence="1">
    <location>
        <begin position="1"/>
        <end position="22"/>
    </location>
</feature>
<name>A0A9N7TKS7_PLEPL</name>
<keyword evidence="3" id="KW-1185">Reference proteome</keyword>
<proteinExistence type="predicted"/>
<protein>
    <submittedName>
        <fullName evidence="2">Uncharacterized protein</fullName>
    </submittedName>
</protein>
<evidence type="ECO:0000256" key="1">
    <source>
        <dbReference type="SAM" id="MobiDB-lite"/>
    </source>
</evidence>
<sequence length="145" mass="16783">MEAAQVQLQKAETEPCTPQTLEPQEHLEMQSRMDQVIQSLPTFRDIPLPGLLQSASIEVLLRHKRIALRGERESRGVSRPSGSKPGREQALDFQRTTPFGDQLQPPGEAELRSEEPRTHWQVHRDLYFKTSNPTCQRLERQWRFA</sequence>